<evidence type="ECO:0000313" key="1">
    <source>
        <dbReference type="EMBL" id="PSM51550.1"/>
    </source>
</evidence>
<dbReference type="OrthoDB" id="5359629at2"/>
<organism evidence="1 2">
    <name type="scientific">Campylobacter blaseri</name>
    <dbReference type="NCBI Taxonomy" id="2042961"/>
    <lineage>
        <taxon>Bacteria</taxon>
        <taxon>Pseudomonadati</taxon>
        <taxon>Campylobacterota</taxon>
        <taxon>Epsilonproteobacteria</taxon>
        <taxon>Campylobacterales</taxon>
        <taxon>Campylobacteraceae</taxon>
        <taxon>Campylobacter</taxon>
    </lineage>
</organism>
<gene>
    <name evidence="1" type="ORF">CQ405_07070</name>
</gene>
<dbReference type="InterPro" id="IPR005619">
    <property type="entry name" value="Uncharacterised_YajG"/>
</dbReference>
<sequence>MKKLFLVACIAFFIIGCGPKNKAISLNQYSTHSKITDKNIEKIYINSINDNREIKNYVATVKDRYGNIKEYINLNGNLEIWFKESLVKELYSRGISVIDSADTVVDINLTKFSGNLQGFSGENLSAEARLTINFKRWNNTIKKDVSQTQSKFTPLVNGGAFDSYLNDLLKDMVIRTAKQISLTIKQLNN</sequence>
<accession>A0A2P8QZ76</accession>
<evidence type="ECO:0000313" key="2">
    <source>
        <dbReference type="Proteomes" id="UP000240535"/>
    </source>
</evidence>
<dbReference type="PROSITE" id="PS51257">
    <property type="entry name" value="PROKAR_LIPOPROTEIN"/>
    <property type="match status" value="1"/>
</dbReference>
<proteinExistence type="predicted"/>
<keyword evidence="2" id="KW-1185">Reference proteome</keyword>
<dbReference type="AlphaFoldDB" id="A0A2P8QZ76"/>
<dbReference type="RefSeq" id="WP_106872122.1">
    <property type="nucleotide sequence ID" value="NZ_CP053841.1"/>
</dbReference>
<protein>
    <recommendedName>
        <fullName evidence="3">ABC-type transport auxiliary lipoprotein component domain-containing protein</fullName>
    </recommendedName>
</protein>
<dbReference type="EMBL" id="PDHH01000006">
    <property type="protein sequence ID" value="PSM51550.1"/>
    <property type="molecule type" value="Genomic_DNA"/>
</dbReference>
<dbReference type="Pfam" id="PF03923">
    <property type="entry name" value="Lipoprotein_16"/>
    <property type="match status" value="1"/>
</dbReference>
<reference evidence="2" key="1">
    <citation type="submission" date="2017-10" db="EMBL/GenBank/DDBJ databases">
        <title>Campylobacter species from seals.</title>
        <authorList>
            <person name="Gilbert M.J."/>
            <person name="Zomer A.L."/>
            <person name="Timmerman A.J."/>
            <person name="Duim B."/>
            <person name="Wagenaar J.A."/>
        </authorList>
    </citation>
    <scope>NUCLEOTIDE SEQUENCE [LARGE SCALE GENOMIC DNA]</scope>
    <source>
        <strain evidence="2">17S00004-5</strain>
    </source>
</reference>
<dbReference type="Proteomes" id="UP000240535">
    <property type="component" value="Unassembled WGS sequence"/>
</dbReference>
<evidence type="ECO:0008006" key="3">
    <source>
        <dbReference type="Google" id="ProtNLM"/>
    </source>
</evidence>
<comment type="caution">
    <text evidence="1">The sequence shown here is derived from an EMBL/GenBank/DDBJ whole genome shotgun (WGS) entry which is preliminary data.</text>
</comment>
<name>A0A2P8QZ76_9BACT</name>